<keyword evidence="1" id="KW-1133">Transmembrane helix</keyword>
<evidence type="ECO:0000256" key="1">
    <source>
        <dbReference type="SAM" id="Phobius"/>
    </source>
</evidence>
<gene>
    <name evidence="2" type="ORF">QUW46_01800</name>
</gene>
<protein>
    <submittedName>
        <fullName evidence="2">Uncharacterized protein</fullName>
    </submittedName>
</protein>
<dbReference type="RefSeq" id="WP_289559059.1">
    <property type="nucleotide sequence ID" value="NZ_JAUDEO010000006.1"/>
</dbReference>
<reference evidence="2 3" key="3">
    <citation type="submission" date="2023-06" db="EMBL/GenBank/DDBJ databases">
        <authorList>
            <person name="Zeman M."/>
            <person name="Kubasova T."/>
            <person name="Jahodarova E."/>
            <person name="Nykrynova M."/>
            <person name="Rychlik I."/>
        </authorList>
    </citation>
    <scope>NUCLEOTIDE SEQUENCE [LARGE SCALE GENOMIC DNA]</scope>
    <source>
        <strain evidence="2 3">105_WCHN</strain>
    </source>
</reference>
<evidence type="ECO:0000313" key="2">
    <source>
        <dbReference type="EMBL" id="MDM8333320.1"/>
    </source>
</evidence>
<dbReference type="Proteomes" id="UP001529423">
    <property type="component" value="Unassembled WGS sequence"/>
</dbReference>
<accession>A0ABT7VKP6</accession>
<sequence length="90" mass="10057">MADLKQPTTDEHLSRQEYREQLARQKQQVKIGNTDTVPDAVTAGRQQYADQEKSATAAEKTAVLKRKLNIAIIGLLVAIVIVYLILFYVG</sequence>
<dbReference type="EMBL" id="JAUDEO010000006">
    <property type="protein sequence ID" value="MDM8333320.1"/>
    <property type="molecule type" value="Genomic_DNA"/>
</dbReference>
<name>A0ABT7VKP6_9LACO</name>
<evidence type="ECO:0000313" key="3">
    <source>
        <dbReference type="Proteomes" id="UP001529423"/>
    </source>
</evidence>
<organism evidence="2 3">
    <name type="scientific">Limosilactobacillus panis</name>
    <dbReference type="NCBI Taxonomy" id="47493"/>
    <lineage>
        <taxon>Bacteria</taxon>
        <taxon>Bacillati</taxon>
        <taxon>Bacillota</taxon>
        <taxon>Bacilli</taxon>
        <taxon>Lactobacillales</taxon>
        <taxon>Lactobacillaceae</taxon>
        <taxon>Limosilactobacillus</taxon>
    </lineage>
</organism>
<reference evidence="3" key="1">
    <citation type="submission" date="2023-06" db="EMBL/GenBank/DDBJ databases">
        <title>Identification and characterization of horizontal gene transfer across gut microbiota members of farm animals based on homology search.</title>
        <authorList>
            <person name="Zeman M."/>
            <person name="Kubasova T."/>
            <person name="Jahodarova E."/>
            <person name="Nykrynova M."/>
            <person name="Rychlik I."/>
        </authorList>
    </citation>
    <scope>NUCLEOTIDE SEQUENCE [LARGE SCALE GENOMIC DNA]</scope>
    <source>
        <strain evidence="3">105_WCHN</strain>
    </source>
</reference>
<keyword evidence="1" id="KW-0812">Transmembrane</keyword>
<comment type="caution">
    <text evidence="2">The sequence shown here is derived from an EMBL/GenBank/DDBJ whole genome shotgun (WGS) entry which is preliminary data.</text>
</comment>
<feature type="transmembrane region" description="Helical" evidence="1">
    <location>
        <begin position="68"/>
        <end position="89"/>
    </location>
</feature>
<keyword evidence="3" id="KW-1185">Reference proteome</keyword>
<reference evidence="2 3" key="2">
    <citation type="submission" date="2023-06" db="EMBL/GenBank/DDBJ databases">
        <title>Identification and characterization of horizontal gene transfer across gut microbiota members of farm animals based on homology search.</title>
        <authorList>
            <person name="Schwarzerova J."/>
            <person name="Nykrynova M."/>
            <person name="Jureckova K."/>
            <person name="Cejkova D."/>
            <person name="Rychlik I."/>
        </authorList>
    </citation>
    <scope>NUCLEOTIDE SEQUENCE [LARGE SCALE GENOMIC DNA]</scope>
    <source>
        <strain evidence="2 3">105_WCHN</strain>
    </source>
</reference>
<keyword evidence="1" id="KW-0472">Membrane</keyword>
<proteinExistence type="predicted"/>